<reference evidence="4" key="1">
    <citation type="journal article" date="2019" name="Int. J. Syst. Evol. Microbiol.">
        <title>The Global Catalogue of Microorganisms (GCM) 10K type strain sequencing project: providing services to taxonomists for standard genome sequencing and annotation.</title>
        <authorList>
            <consortium name="The Broad Institute Genomics Platform"/>
            <consortium name="The Broad Institute Genome Sequencing Center for Infectious Disease"/>
            <person name="Wu L."/>
            <person name="Ma J."/>
        </authorList>
    </citation>
    <scope>NUCLEOTIDE SEQUENCE [LARGE SCALE GENOMIC DNA]</scope>
    <source>
        <strain evidence="4">JCM 18410</strain>
    </source>
</reference>
<sequence>MKSLKAAAIVAGSLIAASVGGPAFAADVASAGFSGHLNSKLPVEVAPLDHQSDVIHTGTSGSLVETAREAANSLNDARPLHHTTKDATTALQDAKPMHGDLAL</sequence>
<protein>
    <submittedName>
        <fullName evidence="3">Uncharacterized protein</fullName>
    </submittedName>
</protein>
<evidence type="ECO:0000313" key="4">
    <source>
        <dbReference type="Proteomes" id="UP001500124"/>
    </source>
</evidence>
<keyword evidence="2" id="KW-0732">Signal</keyword>
<feature type="signal peptide" evidence="2">
    <location>
        <begin position="1"/>
        <end position="25"/>
    </location>
</feature>
<dbReference type="EMBL" id="BAABKC010000094">
    <property type="protein sequence ID" value="GAA5071557.1"/>
    <property type="molecule type" value="Genomic_DNA"/>
</dbReference>
<name>A0ABP9L983_9ACTN</name>
<dbReference type="Proteomes" id="UP001500124">
    <property type="component" value="Unassembled WGS sequence"/>
</dbReference>
<evidence type="ECO:0000256" key="2">
    <source>
        <dbReference type="SAM" id="SignalP"/>
    </source>
</evidence>
<gene>
    <name evidence="3" type="ORF">GCM10023336_57410</name>
</gene>
<feature type="region of interest" description="Disordered" evidence="1">
    <location>
        <begin position="74"/>
        <end position="103"/>
    </location>
</feature>
<dbReference type="RefSeq" id="WP_009188672.1">
    <property type="nucleotide sequence ID" value="NZ_BAABKC010000094.1"/>
</dbReference>
<evidence type="ECO:0000256" key="1">
    <source>
        <dbReference type="SAM" id="MobiDB-lite"/>
    </source>
</evidence>
<keyword evidence="4" id="KW-1185">Reference proteome</keyword>
<feature type="chain" id="PRO_5046421152" evidence="2">
    <location>
        <begin position="26"/>
        <end position="103"/>
    </location>
</feature>
<proteinExistence type="predicted"/>
<accession>A0ABP9L983</accession>
<evidence type="ECO:0000313" key="3">
    <source>
        <dbReference type="EMBL" id="GAA5071557.1"/>
    </source>
</evidence>
<organism evidence="3 4">
    <name type="scientific">Streptomyces similanensis</name>
    <dbReference type="NCBI Taxonomy" id="1274988"/>
    <lineage>
        <taxon>Bacteria</taxon>
        <taxon>Bacillati</taxon>
        <taxon>Actinomycetota</taxon>
        <taxon>Actinomycetes</taxon>
        <taxon>Kitasatosporales</taxon>
        <taxon>Streptomycetaceae</taxon>
        <taxon>Streptomyces</taxon>
    </lineage>
</organism>
<comment type="caution">
    <text evidence="3">The sequence shown here is derived from an EMBL/GenBank/DDBJ whole genome shotgun (WGS) entry which is preliminary data.</text>
</comment>